<keyword evidence="1" id="KW-1133">Transmembrane helix</keyword>
<dbReference type="EMBL" id="QSJW01000004">
    <property type="protein sequence ID" value="RHE13268.1"/>
    <property type="molecule type" value="Genomic_DNA"/>
</dbReference>
<evidence type="ECO:0000313" key="3">
    <source>
        <dbReference type="Proteomes" id="UP000284644"/>
    </source>
</evidence>
<feature type="transmembrane region" description="Helical" evidence="1">
    <location>
        <begin position="55"/>
        <end position="75"/>
    </location>
</feature>
<comment type="caution">
    <text evidence="2">The sequence shown here is derived from an EMBL/GenBank/DDBJ whole genome shotgun (WGS) entry which is preliminary data.</text>
</comment>
<dbReference type="AlphaFoldDB" id="A0A414I926"/>
<keyword evidence="1" id="KW-0812">Transmembrane</keyword>
<feature type="transmembrane region" description="Helical" evidence="1">
    <location>
        <begin position="95"/>
        <end position="113"/>
    </location>
</feature>
<keyword evidence="1" id="KW-0472">Membrane</keyword>
<proteinExistence type="predicted"/>
<name>A0A414I926_9FIRM</name>
<evidence type="ECO:0000313" key="2">
    <source>
        <dbReference type="EMBL" id="RHE13268.1"/>
    </source>
</evidence>
<gene>
    <name evidence="2" type="ORF">DW767_07920</name>
</gene>
<sequence length="118" mass="13876">MNACKVPDMCKDMEYKYITEDSKTRVYLSVVRKFNEAEYEKYYIRKKKEKVRKRILFIARALKYALPVLASTILYNMLSNKLYLERGSHEIGSEIVFVGIFGIALFGFLNWFIGGDEH</sequence>
<dbReference type="RefSeq" id="WP_117628358.1">
    <property type="nucleotide sequence ID" value="NZ_QSJW01000004.1"/>
</dbReference>
<organism evidence="2 3">
    <name type="scientific">Blautia obeum</name>
    <dbReference type="NCBI Taxonomy" id="40520"/>
    <lineage>
        <taxon>Bacteria</taxon>
        <taxon>Bacillati</taxon>
        <taxon>Bacillota</taxon>
        <taxon>Clostridia</taxon>
        <taxon>Lachnospirales</taxon>
        <taxon>Lachnospiraceae</taxon>
        <taxon>Blautia</taxon>
    </lineage>
</organism>
<protein>
    <recommendedName>
        <fullName evidence="4">ABC transporter ATP-binding protein</fullName>
    </recommendedName>
</protein>
<reference evidence="2 3" key="1">
    <citation type="submission" date="2018-08" db="EMBL/GenBank/DDBJ databases">
        <title>A genome reference for cultivated species of the human gut microbiota.</title>
        <authorList>
            <person name="Zou Y."/>
            <person name="Xue W."/>
            <person name="Luo G."/>
        </authorList>
    </citation>
    <scope>NUCLEOTIDE SEQUENCE [LARGE SCALE GENOMIC DNA]</scope>
    <source>
        <strain evidence="2 3">AM29-25AC</strain>
    </source>
</reference>
<dbReference type="Proteomes" id="UP000284644">
    <property type="component" value="Unassembled WGS sequence"/>
</dbReference>
<accession>A0A414I926</accession>
<evidence type="ECO:0008006" key="4">
    <source>
        <dbReference type="Google" id="ProtNLM"/>
    </source>
</evidence>
<evidence type="ECO:0000256" key="1">
    <source>
        <dbReference type="SAM" id="Phobius"/>
    </source>
</evidence>